<keyword evidence="5 11" id="KW-0547">Nucleotide-binding</keyword>
<dbReference type="SMART" id="SM00487">
    <property type="entry name" value="DEXDc"/>
    <property type="match status" value="1"/>
</dbReference>
<comment type="function">
    <text evidence="11">Subunit R is required for both nuclease and ATPase activities, but not for modification.</text>
</comment>
<evidence type="ECO:0000256" key="12">
    <source>
        <dbReference type="SAM" id="Coils"/>
    </source>
</evidence>
<dbReference type="Gene3D" id="3.90.1570.50">
    <property type="match status" value="1"/>
</dbReference>
<protein>
    <recommendedName>
        <fullName evidence="11">Type I restriction enzyme endonuclease subunit</fullName>
        <shortName evidence="11">R protein</shortName>
        <ecNumber evidence="11">3.1.21.3</ecNumber>
    </recommendedName>
    <alternativeName>
        <fullName evidence="11">Type-1 restriction enzyme R protein</fullName>
    </alternativeName>
</protein>
<dbReference type="EC" id="3.1.21.3" evidence="11"/>
<evidence type="ECO:0000256" key="4">
    <source>
        <dbReference type="ARBA" id="ARBA00022722"/>
    </source>
</evidence>
<dbReference type="GO" id="GO:0009307">
    <property type="term" value="P:DNA restriction-modification system"/>
    <property type="evidence" value="ECO:0007669"/>
    <property type="project" value="UniProtKB-KW"/>
</dbReference>
<evidence type="ECO:0000313" key="14">
    <source>
        <dbReference type="EMBL" id="ETA73556.1"/>
    </source>
</evidence>
<keyword evidence="12" id="KW-0175">Coiled coil</keyword>
<dbReference type="Pfam" id="PF04313">
    <property type="entry name" value="HSDR_N"/>
    <property type="match status" value="1"/>
</dbReference>
<evidence type="ECO:0000256" key="2">
    <source>
        <dbReference type="ARBA" id="ARBA00008598"/>
    </source>
</evidence>
<feature type="domain" description="Helicase ATP-binding" evidence="13">
    <location>
        <begin position="284"/>
        <end position="451"/>
    </location>
</feature>
<dbReference type="InterPro" id="IPR055180">
    <property type="entry name" value="HsdR_RecA-like_helicase_dom_2"/>
</dbReference>
<dbReference type="CDD" id="cd22332">
    <property type="entry name" value="HsdR_N"/>
    <property type="match status" value="1"/>
</dbReference>
<keyword evidence="8 11" id="KW-0378">Hydrolase</keyword>
<evidence type="ECO:0000256" key="8">
    <source>
        <dbReference type="ARBA" id="ARBA00022801"/>
    </source>
</evidence>
<dbReference type="NCBIfam" id="TIGR00348">
    <property type="entry name" value="hsdR"/>
    <property type="match status" value="1"/>
</dbReference>
<dbReference type="InterPro" id="IPR014001">
    <property type="entry name" value="Helicase_ATP-bd"/>
</dbReference>
<proteinExistence type="inferred from homology"/>
<dbReference type="InterPro" id="IPR051268">
    <property type="entry name" value="Type-I_R_enzyme_R_subunit"/>
</dbReference>
<evidence type="ECO:0000256" key="11">
    <source>
        <dbReference type="RuleBase" id="RU364115"/>
    </source>
</evidence>
<evidence type="ECO:0000256" key="10">
    <source>
        <dbReference type="ARBA" id="ARBA00023125"/>
    </source>
</evidence>
<dbReference type="REBASE" id="78498">
    <property type="entry name" value="Leq6820ORF1500P"/>
</dbReference>
<accession>V7HWY9</accession>
<dbReference type="InterPro" id="IPR022625">
    <property type="entry name" value="TypeI_RM_Rsu_C"/>
</dbReference>
<keyword evidence="15" id="KW-1185">Reference proteome</keyword>
<gene>
    <name evidence="14" type="ORF">LEQ_1501c</name>
</gene>
<dbReference type="CDD" id="cd18800">
    <property type="entry name" value="SF2_C_EcoR124I-like"/>
    <property type="match status" value="1"/>
</dbReference>
<dbReference type="InterPro" id="IPR004473">
    <property type="entry name" value="Restrct_endonuc_typeI_HsdR"/>
</dbReference>
<evidence type="ECO:0000256" key="1">
    <source>
        <dbReference type="ARBA" id="ARBA00000851"/>
    </source>
</evidence>
<dbReference type="InterPro" id="IPR007409">
    <property type="entry name" value="Restrct_endonuc_type1_HsdR_N"/>
</dbReference>
<dbReference type="GO" id="GO:0005524">
    <property type="term" value="F:ATP binding"/>
    <property type="evidence" value="ECO:0007669"/>
    <property type="project" value="UniProtKB-KW"/>
</dbReference>
<dbReference type="Proteomes" id="UP000018559">
    <property type="component" value="Unassembled WGS sequence"/>
</dbReference>
<comment type="similarity">
    <text evidence="2 11">Belongs to the HsdR family.</text>
</comment>
<keyword evidence="9 11" id="KW-0067">ATP-binding</keyword>
<comment type="caution">
    <text evidence="14">The sequence shown here is derived from an EMBL/GenBank/DDBJ whole genome shotgun (WGS) entry which is preliminary data.</text>
</comment>
<dbReference type="AlphaFoldDB" id="V7HWY9"/>
<sequence length="1035" mass="119231">MQGELAFEDELIDYLQKIGGTKQWKYIPEIKTDEALWANFKRILEANNQEVLHGHVLTESEFYTVKKEIESLKNPFEAGRFLYGVNGVSQVEVDIEVKGQAKHVLLTVFDQDQIGSGNTVYQVVNQIKRKAVITGKKDRRFDVTLLINGLPIIQIEEKREDGDTNAALNQMQQYIAERQYKGIFSTLQIIVAMTKNEIRYMSLPNDENSFNKDFAFEWQDEETNRPIRDWKVFTSKVLSIPMAHQLATNYMILDGTPSRQMIKVMRSYQVYATRRVLDKIRNHEWGLGENRLGYIWHTTGSGKTISSFKAAWLASRQPKVDKVVFLVDRVALTNQTVAEYKAYDPNSDEENSGVVTDTANIGVLRRKLKSKGNQIIVTSTQKMAGLVRKGKFTSDKHVVFIVDEAHRSTSGEMIEDIKQAFSHGVWVGYTGTPVFPEDLDDKTTITTQKIFGDVLHTYTIREAIADRNVLGFKVDFQTTLPMKTLKEQYLPQYFAQKYPKWTQDDIQVRINNLTEADMDDMVDTSVYDLNAEHVKLVVQDIFKFWQNRSNNGEYNALFTTHVGGGKASTPMAMMYYDEFKKQNSQLPPEKQLKIAITFSQKTDNSDSQLENNKNLSRAIQDYNQLFNTEFQDGDVKEYTEDVVSRLARTSDDKNYLDIVIVVDQLLTGFNAPMLNTLYVDRTLKGAGLIQAYSRTNRVQDMQEKPWGRIVNYRWPAHSEKLMNDALSVYANRASANSQVKLVDEVDIIAPKYEKVVSNLKNVVNDIRNLTEEFTDTPKSENAQEELAKQMRRYNGLMAKIKQDDKYDNDHPEKLLEQVGMDKDQEVRLTGTIANKLKRLLENRRGKEKIIVDLRMEHVKDVAVNYDYLSELIARMANELHENNNQAAQKTHDEIQSLIARIENEKQAHLVMDFVQALLEGKSVFPNYPVKPEEVNKTMVAHNDHNSRTEILYFKKKWGLIDITSSQVVNEIINRHTLEQDDLNSNNEVDSIVKEAQGTYRVDAEDEEVRNLTKIKYRNQLKQALRDFADSIKRKY</sequence>
<dbReference type="InterPro" id="IPR027417">
    <property type="entry name" value="P-loop_NTPase"/>
</dbReference>
<dbReference type="PANTHER" id="PTHR30195">
    <property type="entry name" value="TYPE I SITE-SPECIFIC DEOXYRIBONUCLEASE PROTEIN SUBUNIT M AND R"/>
    <property type="match status" value="1"/>
</dbReference>
<dbReference type="InterPro" id="IPR040980">
    <property type="entry name" value="SWI2_SNF2"/>
</dbReference>
<dbReference type="PATRIC" id="fig|1392007.3.peg.1659"/>
<feature type="coiled-coil region" evidence="12">
    <location>
        <begin position="877"/>
        <end position="907"/>
    </location>
</feature>
<dbReference type="RefSeq" id="WP_023860250.1">
    <property type="nucleotide sequence ID" value="NZ_AWWH01000174.1"/>
</dbReference>
<dbReference type="Pfam" id="PF12008">
    <property type="entry name" value="EcoR124_C"/>
    <property type="match status" value="1"/>
</dbReference>
<evidence type="ECO:0000256" key="9">
    <source>
        <dbReference type="ARBA" id="ARBA00022840"/>
    </source>
</evidence>
<dbReference type="PANTHER" id="PTHR30195:SF16">
    <property type="entry name" value="TYPE I RESTRICTION ENZYME ENDONUCLEASE SUBUNIT"/>
    <property type="match status" value="1"/>
</dbReference>
<dbReference type="Gene3D" id="3.40.50.300">
    <property type="entry name" value="P-loop containing nucleotide triphosphate hydrolases"/>
    <property type="match status" value="2"/>
</dbReference>
<reference evidence="14 15" key="1">
    <citation type="journal article" date="2014" name="Genome Announc.">
        <title>The Genome of the Predominant Equine Lactobacillus Species, Lactobacillus equi, Is Reflective of Its Lifestyle Adaptations to an Herbivorous Host.</title>
        <authorList>
            <person name="O'Donnell M.M."/>
            <person name="Harris H.M."/>
            <person name="O'Toole P.W."/>
            <person name="Ross R.P."/>
        </authorList>
    </citation>
    <scope>NUCLEOTIDE SEQUENCE [LARGE SCALE GENOMIC DNA]</scope>
    <source>
        <strain evidence="14 15">DPC 6820</strain>
    </source>
</reference>
<name>V7HWY9_9LACO</name>
<comment type="catalytic activity">
    <reaction evidence="1 11">
        <text>Endonucleolytic cleavage of DNA to give random double-stranded fragments with terminal 5'-phosphates, ATP is simultaneously hydrolyzed.</text>
        <dbReference type="EC" id="3.1.21.3"/>
    </reaction>
</comment>
<dbReference type="Pfam" id="PF18766">
    <property type="entry name" value="SWI2_SNF2"/>
    <property type="match status" value="1"/>
</dbReference>
<evidence type="ECO:0000256" key="7">
    <source>
        <dbReference type="ARBA" id="ARBA00022759"/>
    </source>
</evidence>
<organism evidence="14 15">
    <name type="scientific">Ligilactobacillus equi DPC 6820</name>
    <dbReference type="NCBI Taxonomy" id="1392007"/>
    <lineage>
        <taxon>Bacteria</taxon>
        <taxon>Bacillati</taxon>
        <taxon>Bacillota</taxon>
        <taxon>Bacilli</taxon>
        <taxon>Lactobacillales</taxon>
        <taxon>Lactobacillaceae</taxon>
        <taxon>Ligilactobacillus</taxon>
    </lineage>
</organism>
<evidence type="ECO:0000256" key="6">
    <source>
        <dbReference type="ARBA" id="ARBA00022747"/>
    </source>
</evidence>
<evidence type="ECO:0000313" key="15">
    <source>
        <dbReference type="Proteomes" id="UP000018559"/>
    </source>
</evidence>
<keyword evidence="7" id="KW-0255">Endonuclease</keyword>
<keyword evidence="6 11" id="KW-0680">Restriction system</keyword>
<dbReference type="GO" id="GO:0003677">
    <property type="term" value="F:DNA binding"/>
    <property type="evidence" value="ECO:0007669"/>
    <property type="project" value="UniProtKB-KW"/>
</dbReference>
<dbReference type="SUPFAM" id="SSF52540">
    <property type="entry name" value="P-loop containing nucleoside triphosphate hydrolases"/>
    <property type="match status" value="1"/>
</dbReference>
<evidence type="ECO:0000259" key="13">
    <source>
        <dbReference type="PROSITE" id="PS51192"/>
    </source>
</evidence>
<evidence type="ECO:0000256" key="5">
    <source>
        <dbReference type="ARBA" id="ARBA00022741"/>
    </source>
</evidence>
<evidence type="ECO:0000256" key="3">
    <source>
        <dbReference type="ARBA" id="ARBA00011296"/>
    </source>
</evidence>
<dbReference type="Pfam" id="PF22679">
    <property type="entry name" value="T1R_D3-like"/>
    <property type="match status" value="1"/>
</dbReference>
<keyword evidence="10 11" id="KW-0238">DNA-binding</keyword>
<dbReference type="GO" id="GO:0009035">
    <property type="term" value="F:type I site-specific deoxyribonuclease activity"/>
    <property type="evidence" value="ECO:0007669"/>
    <property type="project" value="UniProtKB-EC"/>
</dbReference>
<keyword evidence="4" id="KW-0540">Nuclease</keyword>
<dbReference type="EMBL" id="AWWH01000174">
    <property type="protein sequence ID" value="ETA73556.1"/>
    <property type="molecule type" value="Genomic_DNA"/>
</dbReference>
<dbReference type="PROSITE" id="PS51192">
    <property type="entry name" value="HELICASE_ATP_BIND_1"/>
    <property type="match status" value="1"/>
</dbReference>
<feature type="coiled-coil region" evidence="12">
    <location>
        <begin position="752"/>
        <end position="799"/>
    </location>
</feature>
<comment type="subunit">
    <text evidence="3 11">The type I restriction/modification system is composed of three polypeptides R, M and S.</text>
</comment>